<evidence type="ECO:0008006" key="3">
    <source>
        <dbReference type="Google" id="ProtNLM"/>
    </source>
</evidence>
<organism evidence="1 2">
    <name type="scientific">Azospirillum endophyticum</name>
    <dbReference type="NCBI Taxonomy" id="2800326"/>
    <lineage>
        <taxon>Bacteria</taxon>
        <taxon>Pseudomonadati</taxon>
        <taxon>Pseudomonadota</taxon>
        <taxon>Alphaproteobacteria</taxon>
        <taxon>Rhodospirillales</taxon>
        <taxon>Azospirillaceae</taxon>
        <taxon>Azospirillum</taxon>
    </lineage>
</organism>
<dbReference type="RefSeq" id="WP_200197505.1">
    <property type="nucleotide sequence ID" value="NZ_JAENHM010000069.1"/>
</dbReference>
<name>A0ABS1FC22_9PROT</name>
<keyword evidence="2" id="KW-1185">Reference proteome</keyword>
<dbReference type="Gene3D" id="3.40.50.720">
    <property type="entry name" value="NAD(P)-binding Rossmann-like Domain"/>
    <property type="match status" value="1"/>
</dbReference>
<dbReference type="Gene3D" id="3.40.50.2000">
    <property type="entry name" value="Glycogen Phosphorylase B"/>
    <property type="match status" value="1"/>
</dbReference>
<evidence type="ECO:0000313" key="2">
    <source>
        <dbReference type="Proteomes" id="UP000652760"/>
    </source>
</evidence>
<protein>
    <recommendedName>
        <fullName evidence="3">Glycosyltransferase family 1 protein</fullName>
    </recommendedName>
</protein>
<dbReference type="EMBL" id="JAENHM010000069">
    <property type="protein sequence ID" value="MBK1840782.1"/>
    <property type="molecule type" value="Genomic_DNA"/>
</dbReference>
<evidence type="ECO:0000313" key="1">
    <source>
        <dbReference type="EMBL" id="MBK1840782.1"/>
    </source>
</evidence>
<reference evidence="2" key="1">
    <citation type="submission" date="2021-01" db="EMBL/GenBank/DDBJ databases">
        <title>Genome public.</title>
        <authorList>
            <person name="Liu C."/>
            <person name="Sun Q."/>
        </authorList>
    </citation>
    <scope>NUCLEOTIDE SEQUENCE [LARGE SCALE GENOMIC DNA]</scope>
    <source>
        <strain evidence="2">YIM B02556</strain>
    </source>
</reference>
<accession>A0ABS1FC22</accession>
<dbReference type="Proteomes" id="UP000652760">
    <property type="component" value="Unassembled WGS sequence"/>
</dbReference>
<sequence length="575" mass="63529">MNQPRSATRSIPFPPFPASLLEFGGHDASISMDELSDRIVADAFACETPPCDFDMTVAYVQAMALPPGRYYLYGTGQLTRAILPHLAAKPGVTVAGFLDRNAPAIVHFAGAEVIVPDDLSSRSFDYVLPVHLLDEAEMVGRLRTSGIPADKILRIQSDPGYRRFAVAGLMARHDIDRLGRMDACIVSTLARQWSVVPHSVLARLFDPTRTINLFYGNEGHTATFKDDVFPVIDCRRSLDALLTALRRLQPRVIYLKASTHSHTEALTLILKREFPDTLQINDLNDWSALFSDDFLIHGPLAYSSEAARAARFANYCAGQQADFVICKSGGARWESLAAEFDRPCRTYFPTLPATPYPVATATPRPLRDEVRVLFAGSIGAEEREEDPRPTQGGNFLRYLRTLGSAAGVSLDVFNSGHFDTLTDGRFTYLRDRLVALGVRYHRLTPFSEIAVRAGEWDYGLAASHYAEDRIENVTRVGLGNKFVGYLSAGLPVIIDNRYEFAQALVSEFEAGIVVDPADISQLPEMLRNADRARHRHGAQRLLAHMIECNRRVFDDLSALVGPSLAPVSTYAEAAP</sequence>
<proteinExistence type="predicted"/>
<comment type="caution">
    <text evidence="1">The sequence shown here is derived from an EMBL/GenBank/DDBJ whole genome shotgun (WGS) entry which is preliminary data.</text>
</comment>
<gene>
    <name evidence="1" type="ORF">JHL17_25590</name>
</gene>